<name>A0A835Z330_9STRA</name>
<reference evidence="3" key="1">
    <citation type="submission" date="2021-02" db="EMBL/GenBank/DDBJ databases">
        <title>First Annotated Genome of the Yellow-green Alga Tribonema minus.</title>
        <authorList>
            <person name="Mahan K.M."/>
        </authorList>
    </citation>
    <scope>NUCLEOTIDE SEQUENCE</scope>
    <source>
        <strain evidence="3">UTEX B ZZ1240</strain>
    </source>
</reference>
<keyword evidence="4" id="KW-1185">Reference proteome</keyword>
<feature type="compositionally biased region" description="Basic and acidic residues" evidence="1">
    <location>
        <begin position="98"/>
        <end position="107"/>
    </location>
</feature>
<feature type="region of interest" description="Disordered" evidence="1">
    <location>
        <begin position="50"/>
        <end position="107"/>
    </location>
</feature>
<evidence type="ECO:0000313" key="3">
    <source>
        <dbReference type="EMBL" id="KAG5181353.1"/>
    </source>
</evidence>
<dbReference type="AlphaFoldDB" id="A0A835Z330"/>
<evidence type="ECO:0000313" key="4">
    <source>
        <dbReference type="Proteomes" id="UP000664859"/>
    </source>
</evidence>
<sequence length="268" mass="28886">MVALSDITYLDMTVVVMMIVGLVTAAALHMGWLGGDPKGKQKNWWESKSVEGIGVPKPKTPVATSTPGVSVAKKPAQGGSAKASPERSAAAGTGDGRTPWERSKAKSELGYYQAHHSKLPDDGIASHEFEMNRPKPLGTRIVTARPPTKITSYTYEDTFHEVRLDFRQEGWDWSQVPAQELSADWNGRSARLTINSTKYGAHVAAFTDLYGELAGVAVRKMKRSVRFVLMKKAPGAWPALQGSPLPPVLPPAADDAVDASVAHELAVD</sequence>
<feature type="transmembrane region" description="Helical" evidence="2">
    <location>
        <begin position="12"/>
        <end position="33"/>
    </location>
</feature>
<proteinExistence type="predicted"/>
<protein>
    <submittedName>
        <fullName evidence="3">Uncharacterized protein</fullName>
    </submittedName>
</protein>
<accession>A0A835Z330</accession>
<comment type="caution">
    <text evidence="3">The sequence shown here is derived from an EMBL/GenBank/DDBJ whole genome shotgun (WGS) entry which is preliminary data.</text>
</comment>
<organism evidence="3 4">
    <name type="scientific">Tribonema minus</name>
    <dbReference type="NCBI Taxonomy" id="303371"/>
    <lineage>
        <taxon>Eukaryota</taxon>
        <taxon>Sar</taxon>
        <taxon>Stramenopiles</taxon>
        <taxon>Ochrophyta</taxon>
        <taxon>PX clade</taxon>
        <taxon>Xanthophyceae</taxon>
        <taxon>Tribonematales</taxon>
        <taxon>Tribonemataceae</taxon>
        <taxon>Tribonema</taxon>
    </lineage>
</organism>
<dbReference type="EMBL" id="JAFCMP010000334">
    <property type="protein sequence ID" value="KAG5181353.1"/>
    <property type="molecule type" value="Genomic_DNA"/>
</dbReference>
<dbReference type="Proteomes" id="UP000664859">
    <property type="component" value="Unassembled WGS sequence"/>
</dbReference>
<keyword evidence="2" id="KW-1133">Transmembrane helix</keyword>
<keyword evidence="2" id="KW-0472">Membrane</keyword>
<gene>
    <name evidence="3" type="ORF">JKP88DRAFT_215240</name>
</gene>
<keyword evidence="2" id="KW-0812">Transmembrane</keyword>
<evidence type="ECO:0000256" key="1">
    <source>
        <dbReference type="SAM" id="MobiDB-lite"/>
    </source>
</evidence>
<evidence type="ECO:0000256" key="2">
    <source>
        <dbReference type="SAM" id="Phobius"/>
    </source>
</evidence>